<sequence>MNKQYAVHGNSKVFILFFSFLFRTDPFYRAVNQRAARRALGRYNSRNSSLVLPLNLGSTAPLGNILT</sequence>
<proteinExistence type="predicted"/>
<dbReference type="Proteomes" id="UP001085076">
    <property type="component" value="Miscellaneous, Linkage group lg01"/>
</dbReference>
<evidence type="ECO:0000313" key="1">
    <source>
        <dbReference type="EMBL" id="KAJ0989329.1"/>
    </source>
</evidence>
<dbReference type="AlphaFoldDB" id="A0A9D5HUF7"/>
<comment type="caution">
    <text evidence="1">The sequence shown here is derived from an EMBL/GenBank/DDBJ whole genome shotgun (WGS) entry which is preliminary data.</text>
</comment>
<protein>
    <submittedName>
        <fullName evidence="1">Uncharacterized protein</fullName>
    </submittedName>
</protein>
<dbReference type="EMBL" id="JAGGNH010000001">
    <property type="protein sequence ID" value="KAJ0989329.1"/>
    <property type="molecule type" value="Genomic_DNA"/>
</dbReference>
<gene>
    <name evidence="1" type="ORF">J5N97_007685</name>
</gene>
<evidence type="ECO:0000313" key="2">
    <source>
        <dbReference type="Proteomes" id="UP001085076"/>
    </source>
</evidence>
<keyword evidence="2" id="KW-1185">Reference proteome</keyword>
<accession>A0A9D5HUF7</accession>
<organism evidence="1 2">
    <name type="scientific">Dioscorea zingiberensis</name>
    <dbReference type="NCBI Taxonomy" id="325984"/>
    <lineage>
        <taxon>Eukaryota</taxon>
        <taxon>Viridiplantae</taxon>
        <taxon>Streptophyta</taxon>
        <taxon>Embryophyta</taxon>
        <taxon>Tracheophyta</taxon>
        <taxon>Spermatophyta</taxon>
        <taxon>Magnoliopsida</taxon>
        <taxon>Liliopsida</taxon>
        <taxon>Dioscoreales</taxon>
        <taxon>Dioscoreaceae</taxon>
        <taxon>Dioscorea</taxon>
    </lineage>
</organism>
<reference evidence="1" key="1">
    <citation type="submission" date="2021-03" db="EMBL/GenBank/DDBJ databases">
        <authorList>
            <person name="Li Z."/>
            <person name="Yang C."/>
        </authorList>
    </citation>
    <scope>NUCLEOTIDE SEQUENCE</scope>
    <source>
        <strain evidence="1">Dzin_1.0</strain>
        <tissue evidence="1">Leaf</tissue>
    </source>
</reference>
<name>A0A9D5HUF7_9LILI</name>
<reference evidence="1" key="2">
    <citation type="journal article" date="2022" name="Hortic Res">
        <title>The genome of Dioscorea zingiberensis sheds light on the biosynthesis, origin and evolution of the medicinally important diosgenin saponins.</title>
        <authorList>
            <person name="Li Y."/>
            <person name="Tan C."/>
            <person name="Li Z."/>
            <person name="Guo J."/>
            <person name="Li S."/>
            <person name="Chen X."/>
            <person name="Wang C."/>
            <person name="Dai X."/>
            <person name="Yang H."/>
            <person name="Song W."/>
            <person name="Hou L."/>
            <person name="Xu J."/>
            <person name="Tong Z."/>
            <person name="Xu A."/>
            <person name="Yuan X."/>
            <person name="Wang W."/>
            <person name="Yang Q."/>
            <person name="Chen L."/>
            <person name="Sun Z."/>
            <person name="Wang K."/>
            <person name="Pan B."/>
            <person name="Chen J."/>
            <person name="Bao Y."/>
            <person name="Liu F."/>
            <person name="Qi X."/>
            <person name="Gang D.R."/>
            <person name="Wen J."/>
            <person name="Li J."/>
        </authorList>
    </citation>
    <scope>NUCLEOTIDE SEQUENCE</scope>
    <source>
        <strain evidence="1">Dzin_1.0</strain>
    </source>
</reference>